<dbReference type="EMBL" id="MN740256">
    <property type="protein sequence ID" value="QHT96407.1"/>
    <property type="molecule type" value="Genomic_DNA"/>
</dbReference>
<organism evidence="1">
    <name type="scientific">viral metagenome</name>
    <dbReference type="NCBI Taxonomy" id="1070528"/>
    <lineage>
        <taxon>unclassified sequences</taxon>
        <taxon>metagenomes</taxon>
        <taxon>organismal metagenomes</taxon>
    </lineage>
</organism>
<reference evidence="1" key="1">
    <citation type="journal article" date="2020" name="Nature">
        <title>Giant virus diversity and host interactions through global metagenomics.</title>
        <authorList>
            <person name="Schulz F."/>
            <person name="Roux S."/>
            <person name="Paez-Espino D."/>
            <person name="Jungbluth S."/>
            <person name="Walsh D.A."/>
            <person name="Denef V.J."/>
            <person name="McMahon K.D."/>
            <person name="Konstantinidis K.T."/>
            <person name="Eloe-Fadrosh E.A."/>
            <person name="Kyrpides N.C."/>
            <person name="Woyke T."/>
        </authorList>
    </citation>
    <scope>NUCLEOTIDE SEQUENCE</scope>
    <source>
        <strain evidence="1">GVMAG-M-3300024302-11</strain>
    </source>
</reference>
<name>A0A6C0IX37_9ZZZZ</name>
<dbReference type="AlphaFoldDB" id="A0A6C0IX37"/>
<evidence type="ECO:0000313" key="1">
    <source>
        <dbReference type="EMBL" id="QHT96407.1"/>
    </source>
</evidence>
<protein>
    <submittedName>
        <fullName evidence="1">Uncharacterized protein</fullName>
    </submittedName>
</protein>
<sequence>MDITQDNYDKIKTICNNEIAFDKTYKMLETFVEEYKTFIAKFDTSEILDKTKFKKDSTLVFELLRYVFQTELDELDEEDSDYEEDHGKFGRMCDNLHCILDTLDTIDTITTTDCTLICSLSYVFNYFENCKPYLNNENNSTEKQVYNLEKVSESLLVFTKLSEITENLVTGNDISNEILTEYSKYTKELLQTYNKDSVLIVIKDLHENKDVDYKKDYENELDDTLKKKYIELVQINTVLTLQLSIQSRINKIS</sequence>
<proteinExistence type="predicted"/>
<accession>A0A6C0IX37</accession>